<reference evidence="2" key="1">
    <citation type="submission" date="2022-11" db="EMBL/GenBank/DDBJ databases">
        <title>Nonomuraea corallina sp. nov., a new species of the genus Nonomuraea isolated from sea side sediment in Thai sea.</title>
        <authorList>
            <person name="Ngamcharungchit C."/>
            <person name="Matsumoto A."/>
            <person name="Suriyachadkun C."/>
            <person name="Panbangred W."/>
            <person name="Inahashi Y."/>
            <person name="Intra B."/>
        </authorList>
    </citation>
    <scope>NUCLEOTIDE SEQUENCE</scope>
    <source>
        <strain evidence="2">MCN248</strain>
    </source>
</reference>
<evidence type="ECO:0008006" key="4">
    <source>
        <dbReference type="Google" id="ProtNLM"/>
    </source>
</evidence>
<evidence type="ECO:0000313" key="3">
    <source>
        <dbReference type="Proteomes" id="UP001144036"/>
    </source>
</evidence>
<name>A0ABT4SBI8_9ACTN</name>
<keyword evidence="3" id="KW-1185">Reference proteome</keyword>
<proteinExistence type="predicted"/>
<evidence type="ECO:0000313" key="2">
    <source>
        <dbReference type="EMBL" id="MDA0634572.1"/>
    </source>
</evidence>
<accession>A0ABT4SBI8</accession>
<protein>
    <recommendedName>
        <fullName evidence="4">Secreted protein</fullName>
    </recommendedName>
</protein>
<organism evidence="2 3">
    <name type="scientific">Nonomuraea corallina</name>
    <dbReference type="NCBI Taxonomy" id="2989783"/>
    <lineage>
        <taxon>Bacteria</taxon>
        <taxon>Bacillati</taxon>
        <taxon>Actinomycetota</taxon>
        <taxon>Actinomycetes</taxon>
        <taxon>Streptosporangiales</taxon>
        <taxon>Streptosporangiaceae</taxon>
        <taxon>Nonomuraea</taxon>
    </lineage>
</organism>
<evidence type="ECO:0000256" key="1">
    <source>
        <dbReference type="SAM" id="SignalP"/>
    </source>
</evidence>
<dbReference type="RefSeq" id="WP_270155388.1">
    <property type="nucleotide sequence ID" value="NZ_JAPNNL010000045.1"/>
</dbReference>
<feature type="signal peptide" evidence="1">
    <location>
        <begin position="1"/>
        <end position="29"/>
    </location>
</feature>
<gene>
    <name evidence="2" type="ORF">OUY22_14195</name>
</gene>
<keyword evidence="1" id="KW-0732">Signal</keyword>
<feature type="chain" id="PRO_5046468641" description="Secreted protein" evidence="1">
    <location>
        <begin position="30"/>
        <end position="145"/>
    </location>
</feature>
<dbReference type="Proteomes" id="UP001144036">
    <property type="component" value="Unassembled WGS sequence"/>
</dbReference>
<sequence length="145" mass="15891">MRKRLSVAKAMVVLGVTAMTVMSTGVAHAATSSMHVYHAAGNVAGTVWFNSGTSNMTKGRNSFTVKDVLCNDGWTVYAQYKKSSWNNPLVGWKYTDGVSCTGSPRELSVSISGDVSRQQFIWRGCKQSESNLKVECEDYVSDYLD</sequence>
<comment type="caution">
    <text evidence="2">The sequence shown here is derived from an EMBL/GenBank/DDBJ whole genome shotgun (WGS) entry which is preliminary data.</text>
</comment>
<dbReference type="EMBL" id="JAPNNL010000045">
    <property type="protein sequence ID" value="MDA0634572.1"/>
    <property type="molecule type" value="Genomic_DNA"/>
</dbReference>